<protein>
    <recommendedName>
        <fullName evidence="1">Sulfatase N-terminal domain-containing protein</fullName>
    </recommendedName>
</protein>
<gene>
    <name evidence="2" type="ORF">S01H4_27644</name>
</gene>
<dbReference type="GO" id="GO:0004065">
    <property type="term" value="F:arylsulfatase activity"/>
    <property type="evidence" value="ECO:0007669"/>
    <property type="project" value="TreeGrafter"/>
</dbReference>
<dbReference type="Pfam" id="PF00884">
    <property type="entry name" value="Sulfatase"/>
    <property type="match status" value="1"/>
</dbReference>
<dbReference type="AlphaFoldDB" id="X1B2C6"/>
<dbReference type="InterPro" id="IPR051849">
    <property type="entry name" value="GAG-degrading_sulfatase"/>
</dbReference>
<evidence type="ECO:0000313" key="2">
    <source>
        <dbReference type="EMBL" id="GAG78413.1"/>
    </source>
</evidence>
<comment type="caution">
    <text evidence="2">The sequence shown here is derived from an EMBL/GenBank/DDBJ whole genome shotgun (WGS) entry which is preliminary data.</text>
</comment>
<evidence type="ECO:0000259" key="1">
    <source>
        <dbReference type="Pfam" id="PF00884"/>
    </source>
</evidence>
<feature type="domain" description="Sulfatase N-terminal" evidence="1">
    <location>
        <begin position="8"/>
        <end position="183"/>
    </location>
</feature>
<dbReference type="InterPro" id="IPR017850">
    <property type="entry name" value="Alkaline_phosphatase_core_sf"/>
</dbReference>
<dbReference type="InterPro" id="IPR000917">
    <property type="entry name" value="Sulfatase_N"/>
</dbReference>
<dbReference type="PANTHER" id="PTHR46615:SF1">
    <property type="entry name" value="ARYLSULFATASE K"/>
    <property type="match status" value="1"/>
</dbReference>
<sequence length="184" mass="21288">MEHEKSLPNIIIFVADELRGDCVSLDGKRNPIIKTPNIDQLAKDGVAFRNCFTVNPVCGPSRCCTFTGQYVHSNNHRSLYQLLQPHEENLFKFLKEKGYEVIWIGRNDLFGKDAIKQSVTKRLRTKTGAWKTNPYPLEHPMRKSFYYGERTLEDSKDSDYHVIQKAIDYLNSDHTTPFCLYIAL</sequence>
<feature type="non-terminal residue" evidence="2">
    <location>
        <position position="184"/>
    </location>
</feature>
<dbReference type="PANTHER" id="PTHR46615">
    <property type="entry name" value="ARYLSULFATASE K"/>
    <property type="match status" value="1"/>
</dbReference>
<organism evidence="2">
    <name type="scientific">marine sediment metagenome</name>
    <dbReference type="NCBI Taxonomy" id="412755"/>
    <lineage>
        <taxon>unclassified sequences</taxon>
        <taxon>metagenomes</taxon>
        <taxon>ecological metagenomes</taxon>
    </lineage>
</organism>
<dbReference type="GO" id="GO:0015024">
    <property type="term" value="F:glucuronate-2-sulfatase activity"/>
    <property type="evidence" value="ECO:0007669"/>
    <property type="project" value="TreeGrafter"/>
</dbReference>
<dbReference type="EMBL" id="BART01013554">
    <property type="protein sequence ID" value="GAG78413.1"/>
    <property type="molecule type" value="Genomic_DNA"/>
</dbReference>
<proteinExistence type="predicted"/>
<dbReference type="Gene3D" id="3.40.720.10">
    <property type="entry name" value="Alkaline Phosphatase, subunit A"/>
    <property type="match status" value="1"/>
</dbReference>
<dbReference type="SUPFAM" id="SSF53649">
    <property type="entry name" value="Alkaline phosphatase-like"/>
    <property type="match status" value="1"/>
</dbReference>
<accession>X1B2C6</accession>
<reference evidence="2" key="1">
    <citation type="journal article" date="2014" name="Front. Microbiol.">
        <title>High frequency of phylogenetically diverse reductive dehalogenase-homologous genes in deep subseafloor sedimentary metagenomes.</title>
        <authorList>
            <person name="Kawai M."/>
            <person name="Futagami T."/>
            <person name="Toyoda A."/>
            <person name="Takaki Y."/>
            <person name="Nishi S."/>
            <person name="Hori S."/>
            <person name="Arai W."/>
            <person name="Tsubouchi T."/>
            <person name="Morono Y."/>
            <person name="Uchiyama I."/>
            <person name="Ito T."/>
            <person name="Fujiyama A."/>
            <person name="Inagaki F."/>
            <person name="Takami H."/>
        </authorList>
    </citation>
    <scope>NUCLEOTIDE SEQUENCE</scope>
    <source>
        <strain evidence="2">Expedition CK06-06</strain>
    </source>
</reference>
<name>X1B2C6_9ZZZZ</name>